<keyword evidence="3" id="KW-0808">Transferase</keyword>
<dbReference type="InterPro" id="IPR044174">
    <property type="entry name" value="BC10-like"/>
</dbReference>
<evidence type="ECO:0000313" key="7">
    <source>
        <dbReference type="EMBL" id="GKV49377.1"/>
    </source>
</evidence>
<dbReference type="PANTHER" id="PTHR31042">
    <property type="entry name" value="CORE-2/I-BRANCHING BETA-1,6-N-ACETYLGLUCOSAMINYLTRANSFERASE FAMILY PROTEIN-RELATED"/>
    <property type="match status" value="1"/>
</dbReference>
<feature type="transmembrane region" description="Helical" evidence="6">
    <location>
        <begin position="149"/>
        <end position="172"/>
    </location>
</feature>
<keyword evidence="6" id="KW-1133">Transmembrane helix</keyword>
<reference evidence="7 8" key="1">
    <citation type="journal article" date="2021" name="Commun. Biol.">
        <title>The genome of Shorea leprosula (Dipterocarpaceae) highlights the ecological relevance of drought in aseasonal tropical rainforests.</title>
        <authorList>
            <person name="Ng K.K.S."/>
            <person name="Kobayashi M.J."/>
            <person name="Fawcett J.A."/>
            <person name="Hatakeyama M."/>
            <person name="Paape T."/>
            <person name="Ng C.H."/>
            <person name="Ang C.C."/>
            <person name="Tnah L.H."/>
            <person name="Lee C.T."/>
            <person name="Nishiyama T."/>
            <person name="Sese J."/>
            <person name="O'Brien M.J."/>
            <person name="Copetti D."/>
            <person name="Mohd Noor M.I."/>
            <person name="Ong R.C."/>
            <person name="Putra M."/>
            <person name="Sireger I.Z."/>
            <person name="Indrioko S."/>
            <person name="Kosugi Y."/>
            <person name="Izuno A."/>
            <person name="Isagi Y."/>
            <person name="Lee S.L."/>
            <person name="Shimizu K.K."/>
        </authorList>
    </citation>
    <scope>NUCLEOTIDE SEQUENCE [LARGE SCALE GENOMIC DNA]</scope>
    <source>
        <strain evidence="7">214</strain>
    </source>
</reference>
<dbReference type="InterPro" id="IPR003406">
    <property type="entry name" value="Glyco_trans_14"/>
</dbReference>
<protein>
    <submittedName>
        <fullName evidence="7">Uncharacterized protein</fullName>
    </submittedName>
</protein>
<dbReference type="Proteomes" id="UP001054252">
    <property type="component" value="Unassembled WGS sequence"/>
</dbReference>
<dbReference type="EMBL" id="BPVZ01000297">
    <property type="protein sequence ID" value="GKV49377.1"/>
    <property type="molecule type" value="Genomic_DNA"/>
</dbReference>
<evidence type="ECO:0000256" key="5">
    <source>
        <dbReference type="ARBA" id="ARBA00023180"/>
    </source>
</evidence>
<keyword evidence="4 6" id="KW-0472">Membrane</keyword>
<evidence type="ECO:0000313" key="8">
    <source>
        <dbReference type="Proteomes" id="UP001054252"/>
    </source>
</evidence>
<evidence type="ECO:0000256" key="4">
    <source>
        <dbReference type="ARBA" id="ARBA00023136"/>
    </source>
</evidence>
<keyword evidence="8" id="KW-1185">Reference proteome</keyword>
<name>A0AAV5MLR5_9ROSI</name>
<evidence type="ECO:0000256" key="6">
    <source>
        <dbReference type="SAM" id="Phobius"/>
    </source>
</evidence>
<gene>
    <name evidence="7" type="ORF">SLEP1_g56131</name>
</gene>
<dbReference type="GO" id="GO:0016020">
    <property type="term" value="C:membrane"/>
    <property type="evidence" value="ECO:0007669"/>
    <property type="project" value="UniProtKB-SubCell"/>
</dbReference>
<keyword evidence="5" id="KW-0325">Glycoprotein</keyword>
<comment type="subcellular location">
    <subcellularLocation>
        <location evidence="1">Membrane</location>
        <topology evidence="1">Single-pass type II membrane protein</topology>
    </subcellularLocation>
</comment>
<dbReference type="GO" id="GO:0016757">
    <property type="term" value="F:glycosyltransferase activity"/>
    <property type="evidence" value="ECO:0007669"/>
    <property type="project" value="UniProtKB-KW"/>
</dbReference>
<sequence>MAEGAIQPLYVHCCGTSALYLKVEQISPSADDDLIKYHLSVHILVTPLPRSGLVLIWHWNALPCDSAIVKYDKESPRTDPRAPHHLVGLEARPCPLRRTLRRCLPPFFRADVASPNSLSCAWTRTRVSLNSYDGHPKIEFLFVARRDTYLLIFSGAPSLRMLMLIISVLYILSEPGFVFDELNSASQFFHGRQLSNSIKVRWGESSMIEVERLLLAVAREDPVNQRFVMLSDWFVKLGQGLVL</sequence>
<comment type="caution">
    <text evidence="7">The sequence shown here is derived from an EMBL/GenBank/DDBJ whole genome shotgun (WGS) entry which is preliminary data.</text>
</comment>
<keyword evidence="2" id="KW-0328">Glycosyltransferase</keyword>
<keyword evidence="6" id="KW-0812">Transmembrane</keyword>
<evidence type="ECO:0000256" key="1">
    <source>
        <dbReference type="ARBA" id="ARBA00004606"/>
    </source>
</evidence>
<dbReference type="PANTHER" id="PTHR31042:SF70">
    <property type="entry name" value="OS01G0695200 PROTEIN"/>
    <property type="match status" value="1"/>
</dbReference>
<dbReference type="AlphaFoldDB" id="A0AAV5MLR5"/>
<dbReference type="Pfam" id="PF02485">
    <property type="entry name" value="Branch"/>
    <property type="match status" value="1"/>
</dbReference>
<evidence type="ECO:0000256" key="2">
    <source>
        <dbReference type="ARBA" id="ARBA00022676"/>
    </source>
</evidence>
<proteinExistence type="predicted"/>
<accession>A0AAV5MLR5</accession>
<organism evidence="7 8">
    <name type="scientific">Rubroshorea leprosula</name>
    <dbReference type="NCBI Taxonomy" id="152421"/>
    <lineage>
        <taxon>Eukaryota</taxon>
        <taxon>Viridiplantae</taxon>
        <taxon>Streptophyta</taxon>
        <taxon>Embryophyta</taxon>
        <taxon>Tracheophyta</taxon>
        <taxon>Spermatophyta</taxon>
        <taxon>Magnoliopsida</taxon>
        <taxon>eudicotyledons</taxon>
        <taxon>Gunneridae</taxon>
        <taxon>Pentapetalae</taxon>
        <taxon>rosids</taxon>
        <taxon>malvids</taxon>
        <taxon>Malvales</taxon>
        <taxon>Dipterocarpaceae</taxon>
        <taxon>Rubroshorea</taxon>
    </lineage>
</organism>
<evidence type="ECO:0000256" key="3">
    <source>
        <dbReference type="ARBA" id="ARBA00022679"/>
    </source>
</evidence>